<reference evidence="3" key="3">
    <citation type="submission" date="2015-04" db="UniProtKB">
        <authorList>
            <consortium name="EnsemblPlants"/>
        </authorList>
    </citation>
    <scope>IDENTIFICATION</scope>
    <source>
        <strain evidence="3">cv. Jemalong A17</strain>
    </source>
</reference>
<name>G7LB03_MEDTR</name>
<feature type="transmembrane region" description="Helical" evidence="1">
    <location>
        <begin position="27"/>
        <end position="48"/>
    </location>
</feature>
<protein>
    <submittedName>
        <fullName evidence="2">Transmembrane protein, putative</fullName>
    </submittedName>
</protein>
<gene>
    <name evidence="2" type="ordered locus">MTR_8g056770</name>
</gene>
<organism evidence="2 4">
    <name type="scientific">Medicago truncatula</name>
    <name type="common">Barrel medic</name>
    <name type="synonym">Medicago tribuloides</name>
    <dbReference type="NCBI Taxonomy" id="3880"/>
    <lineage>
        <taxon>Eukaryota</taxon>
        <taxon>Viridiplantae</taxon>
        <taxon>Streptophyta</taxon>
        <taxon>Embryophyta</taxon>
        <taxon>Tracheophyta</taxon>
        <taxon>Spermatophyta</taxon>
        <taxon>Magnoliopsida</taxon>
        <taxon>eudicotyledons</taxon>
        <taxon>Gunneridae</taxon>
        <taxon>Pentapetalae</taxon>
        <taxon>rosids</taxon>
        <taxon>fabids</taxon>
        <taxon>Fabales</taxon>
        <taxon>Fabaceae</taxon>
        <taxon>Papilionoideae</taxon>
        <taxon>50 kb inversion clade</taxon>
        <taxon>NPAAA clade</taxon>
        <taxon>Hologalegina</taxon>
        <taxon>IRL clade</taxon>
        <taxon>Trifolieae</taxon>
        <taxon>Medicago</taxon>
    </lineage>
</organism>
<dbReference type="HOGENOM" id="CLU_2546113_0_0_1"/>
<reference evidence="2 4" key="1">
    <citation type="journal article" date="2011" name="Nature">
        <title>The Medicago genome provides insight into the evolution of rhizobial symbioses.</title>
        <authorList>
            <person name="Young N.D."/>
            <person name="Debelle F."/>
            <person name="Oldroyd G.E."/>
            <person name="Geurts R."/>
            <person name="Cannon S.B."/>
            <person name="Udvardi M.K."/>
            <person name="Benedito V.A."/>
            <person name="Mayer K.F."/>
            <person name="Gouzy J."/>
            <person name="Schoof H."/>
            <person name="Van de Peer Y."/>
            <person name="Proost S."/>
            <person name="Cook D.R."/>
            <person name="Meyers B.C."/>
            <person name="Spannagl M."/>
            <person name="Cheung F."/>
            <person name="De Mita S."/>
            <person name="Krishnakumar V."/>
            <person name="Gundlach H."/>
            <person name="Zhou S."/>
            <person name="Mudge J."/>
            <person name="Bharti A.K."/>
            <person name="Murray J.D."/>
            <person name="Naoumkina M.A."/>
            <person name="Rosen B."/>
            <person name="Silverstein K.A."/>
            <person name="Tang H."/>
            <person name="Rombauts S."/>
            <person name="Zhao P.X."/>
            <person name="Zhou P."/>
            <person name="Barbe V."/>
            <person name="Bardou P."/>
            <person name="Bechner M."/>
            <person name="Bellec A."/>
            <person name="Berger A."/>
            <person name="Berges H."/>
            <person name="Bidwell S."/>
            <person name="Bisseling T."/>
            <person name="Choisne N."/>
            <person name="Couloux A."/>
            <person name="Denny R."/>
            <person name="Deshpande S."/>
            <person name="Dai X."/>
            <person name="Doyle J.J."/>
            <person name="Dudez A.M."/>
            <person name="Farmer A.D."/>
            <person name="Fouteau S."/>
            <person name="Franken C."/>
            <person name="Gibelin C."/>
            <person name="Gish J."/>
            <person name="Goldstein S."/>
            <person name="Gonzalez A.J."/>
            <person name="Green P.J."/>
            <person name="Hallab A."/>
            <person name="Hartog M."/>
            <person name="Hua A."/>
            <person name="Humphray S.J."/>
            <person name="Jeong D.H."/>
            <person name="Jing Y."/>
            <person name="Jocker A."/>
            <person name="Kenton S.M."/>
            <person name="Kim D.J."/>
            <person name="Klee K."/>
            <person name="Lai H."/>
            <person name="Lang C."/>
            <person name="Lin S."/>
            <person name="Macmil S.L."/>
            <person name="Magdelenat G."/>
            <person name="Matthews L."/>
            <person name="McCorrison J."/>
            <person name="Monaghan E.L."/>
            <person name="Mun J.H."/>
            <person name="Najar F.Z."/>
            <person name="Nicholson C."/>
            <person name="Noirot C."/>
            <person name="O'Bleness M."/>
            <person name="Paule C.R."/>
            <person name="Poulain J."/>
            <person name="Prion F."/>
            <person name="Qin B."/>
            <person name="Qu C."/>
            <person name="Retzel E.F."/>
            <person name="Riddle C."/>
            <person name="Sallet E."/>
            <person name="Samain S."/>
            <person name="Samson N."/>
            <person name="Sanders I."/>
            <person name="Saurat O."/>
            <person name="Scarpelli C."/>
            <person name="Schiex T."/>
            <person name="Segurens B."/>
            <person name="Severin A.J."/>
            <person name="Sherrier D.J."/>
            <person name="Shi R."/>
            <person name="Sims S."/>
            <person name="Singer S.R."/>
            <person name="Sinharoy S."/>
            <person name="Sterck L."/>
            <person name="Viollet A."/>
            <person name="Wang B.B."/>
            <person name="Wang K."/>
            <person name="Wang M."/>
            <person name="Wang X."/>
            <person name="Warfsmann J."/>
            <person name="Weissenbach J."/>
            <person name="White D.D."/>
            <person name="White J.D."/>
            <person name="Wiley G.B."/>
            <person name="Wincker P."/>
            <person name="Xing Y."/>
            <person name="Yang L."/>
            <person name="Yao Z."/>
            <person name="Ying F."/>
            <person name="Zhai J."/>
            <person name="Zhou L."/>
            <person name="Zuber A."/>
            <person name="Denarie J."/>
            <person name="Dixon R.A."/>
            <person name="May G.D."/>
            <person name="Schwartz D.C."/>
            <person name="Rogers J."/>
            <person name="Quetier F."/>
            <person name="Town C.D."/>
            <person name="Roe B.A."/>
        </authorList>
    </citation>
    <scope>NUCLEOTIDE SEQUENCE [LARGE SCALE GENOMIC DNA]</scope>
    <source>
        <strain evidence="2">A17</strain>
        <strain evidence="3 4">cv. Jemalong A17</strain>
    </source>
</reference>
<feature type="transmembrane region" description="Helical" evidence="1">
    <location>
        <begin position="60"/>
        <end position="80"/>
    </location>
</feature>
<dbReference type="EnsemblPlants" id="AET02868">
    <property type="protein sequence ID" value="AET02868"/>
    <property type="gene ID" value="MTR_8g056770"/>
</dbReference>
<dbReference type="STRING" id="3880.G7LB03"/>
<keyword evidence="1" id="KW-0472">Membrane</keyword>
<accession>A0A0C3Y0S5</accession>
<keyword evidence="4" id="KW-1185">Reference proteome</keyword>
<dbReference type="AlphaFoldDB" id="G7LB03"/>
<evidence type="ECO:0000313" key="4">
    <source>
        <dbReference type="Proteomes" id="UP000002051"/>
    </source>
</evidence>
<reference evidence="2 4" key="2">
    <citation type="journal article" date="2014" name="BMC Genomics">
        <title>An improved genome release (version Mt4.0) for the model legume Medicago truncatula.</title>
        <authorList>
            <person name="Tang H."/>
            <person name="Krishnakumar V."/>
            <person name="Bidwell S."/>
            <person name="Rosen B."/>
            <person name="Chan A."/>
            <person name="Zhou S."/>
            <person name="Gentzbittel L."/>
            <person name="Childs K.L."/>
            <person name="Yandell M."/>
            <person name="Gundlach H."/>
            <person name="Mayer K.F."/>
            <person name="Schwartz D.C."/>
            <person name="Town C.D."/>
        </authorList>
    </citation>
    <scope>GENOME REANNOTATION</scope>
    <source>
        <strain evidence="3 4">cv. Jemalong A17</strain>
    </source>
</reference>
<evidence type="ECO:0000313" key="3">
    <source>
        <dbReference type="EnsemblPlants" id="AET02868"/>
    </source>
</evidence>
<dbReference type="Proteomes" id="UP000002051">
    <property type="component" value="Chromosome 8"/>
</dbReference>
<proteinExistence type="predicted"/>
<sequence>MKTYGQEVVQKTESVDWIMPLTKEVQVGSHIIPGFFTSITFCGCVVYHTENHIKRFYYNGSTWAPVLLYLDIISLCLSLGDYD</sequence>
<keyword evidence="1 2" id="KW-0812">Transmembrane</keyword>
<keyword evidence="1" id="KW-1133">Transmembrane helix</keyword>
<evidence type="ECO:0000313" key="2">
    <source>
        <dbReference type="EMBL" id="AET02868.2"/>
    </source>
</evidence>
<evidence type="ECO:0000256" key="1">
    <source>
        <dbReference type="SAM" id="Phobius"/>
    </source>
</evidence>
<accession>G7LB03</accession>
<dbReference type="EMBL" id="CM001224">
    <property type="protein sequence ID" value="AET02868.2"/>
    <property type="molecule type" value="Genomic_DNA"/>
</dbReference>
<dbReference type="PaxDb" id="3880-AET02868"/>